<evidence type="ECO:0000313" key="3">
    <source>
        <dbReference type="EMBL" id="CEJ89330.1"/>
    </source>
</evidence>
<dbReference type="Pfam" id="PF05071">
    <property type="entry name" value="NDUFA12"/>
    <property type="match status" value="1"/>
</dbReference>
<proteinExistence type="inferred from homology"/>
<feature type="compositionally biased region" description="Polar residues" evidence="2">
    <location>
        <begin position="132"/>
        <end position="145"/>
    </location>
</feature>
<keyword evidence="4" id="KW-1185">Reference proteome</keyword>
<sequence length="176" mass="20607">MAAKRIGPITQAWYRWKAMRLPWRKRFLVGFDLQGNTYWEFRLTTRGGADSEEPWRRIVQYPRSTHYSSVKVSPLWHQWLRHLREAPSMTEQRDDVTRQQRMKYLAAEADARWEAKPKIMEAPKEPELLGTKTANTTAQPEQTIAATEDPWAKAKAKGPSEDWQPEAWDPTKASKK</sequence>
<dbReference type="Proteomes" id="UP000039046">
    <property type="component" value="Unassembled WGS sequence"/>
</dbReference>
<dbReference type="GO" id="GO:0032981">
    <property type="term" value="P:mitochondrial respiratory chain complex I assembly"/>
    <property type="evidence" value="ECO:0007669"/>
    <property type="project" value="TreeGrafter"/>
</dbReference>
<reference evidence="3 4" key="1">
    <citation type="journal article" date="2015" name="Genome Announc.">
        <title>Draft Genome Sequence and Gene Annotation of the Entomopathogenic Fungus Verticillium hemipterigenum.</title>
        <authorList>
            <person name="Horn F."/>
            <person name="Habel A."/>
            <person name="Scharf D.H."/>
            <person name="Dworschak J."/>
            <person name="Brakhage A.A."/>
            <person name="Guthke R."/>
            <person name="Hertweck C."/>
            <person name="Linde J."/>
        </authorList>
    </citation>
    <scope>NUCLEOTIDE SEQUENCE [LARGE SCALE GENOMIC DNA]</scope>
</reference>
<dbReference type="AlphaFoldDB" id="A0A0A1TG03"/>
<dbReference type="InterPro" id="IPR052618">
    <property type="entry name" value="ComplexI_NDUFA12"/>
</dbReference>
<accession>A0A0A1TG03</accession>
<protein>
    <submittedName>
        <fullName evidence="3">Uncharacterized protein</fullName>
    </submittedName>
</protein>
<dbReference type="PANTHER" id="PTHR32470:SF2">
    <property type="entry name" value="NADH DEHYDROGENASE [UBIQUINONE] 1 ALPHA SUBCOMPLEX ASSEMBLY FACTOR 2"/>
    <property type="match status" value="1"/>
</dbReference>
<dbReference type="PANTHER" id="PTHR32470">
    <property type="entry name" value="ADH DEHYDROGENASE [UBIQUINONE] 1 ALPHA SUBCOMPLEX ASSEMBLY FACTOR 2"/>
    <property type="match status" value="1"/>
</dbReference>
<comment type="similarity">
    <text evidence="1">Belongs to the complex I NDUFA12 subunit family.</text>
</comment>
<name>A0A0A1TG03_9HYPO</name>
<feature type="region of interest" description="Disordered" evidence="2">
    <location>
        <begin position="118"/>
        <end position="176"/>
    </location>
</feature>
<evidence type="ECO:0000256" key="2">
    <source>
        <dbReference type="SAM" id="MobiDB-lite"/>
    </source>
</evidence>
<gene>
    <name evidence="3" type="ORF">VHEMI05179</name>
</gene>
<dbReference type="InterPro" id="IPR007763">
    <property type="entry name" value="NDUFA12"/>
</dbReference>
<dbReference type="HOGENOM" id="CLU_067876_0_0_1"/>
<dbReference type="STRING" id="1531966.A0A0A1TG03"/>
<dbReference type="GO" id="GO:0045271">
    <property type="term" value="C:respiratory chain complex I"/>
    <property type="evidence" value="ECO:0007669"/>
    <property type="project" value="InterPro"/>
</dbReference>
<dbReference type="EMBL" id="CDHN01000002">
    <property type="protein sequence ID" value="CEJ89330.1"/>
    <property type="molecule type" value="Genomic_DNA"/>
</dbReference>
<evidence type="ECO:0000256" key="1">
    <source>
        <dbReference type="ARBA" id="ARBA00007355"/>
    </source>
</evidence>
<dbReference type="GO" id="GO:0005739">
    <property type="term" value="C:mitochondrion"/>
    <property type="evidence" value="ECO:0007669"/>
    <property type="project" value="TreeGrafter"/>
</dbReference>
<feature type="compositionally biased region" description="Basic and acidic residues" evidence="2">
    <location>
        <begin position="118"/>
        <end position="127"/>
    </location>
</feature>
<evidence type="ECO:0000313" key="4">
    <source>
        <dbReference type="Proteomes" id="UP000039046"/>
    </source>
</evidence>
<organism evidence="3 4">
    <name type="scientific">[Torrubiella] hemipterigena</name>
    <dbReference type="NCBI Taxonomy" id="1531966"/>
    <lineage>
        <taxon>Eukaryota</taxon>
        <taxon>Fungi</taxon>
        <taxon>Dikarya</taxon>
        <taxon>Ascomycota</taxon>
        <taxon>Pezizomycotina</taxon>
        <taxon>Sordariomycetes</taxon>
        <taxon>Hypocreomycetidae</taxon>
        <taxon>Hypocreales</taxon>
        <taxon>Clavicipitaceae</taxon>
        <taxon>Clavicipitaceae incertae sedis</taxon>
        <taxon>'Torrubiella' clade</taxon>
    </lineage>
</organism>